<reference evidence="2" key="1">
    <citation type="journal article" date="2019" name="Int. J. Food Microbiol.">
        <title>Developing a novel molecular serotyping system based on capsular polysaccharide synthesis gene clusters of Vibrio parahaemolyticus.</title>
        <authorList>
            <person name="Pang Y."/>
            <person name="Guo X."/>
            <person name="Tian X."/>
            <person name="Liu F."/>
            <person name="Wang L."/>
            <person name="Wu J."/>
            <person name="Zhang S."/>
            <person name="Li S."/>
            <person name="Liu B."/>
        </authorList>
    </citation>
    <scope>NUCLEOTIDE SEQUENCE</scope>
    <source>
        <strain evidence="2">G3582</strain>
    </source>
</reference>
<feature type="transmembrane region" description="Helical" evidence="1">
    <location>
        <begin position="310"/>
        <end position="326"/>
    </location>
</feature>
<proteinExistence type="predicted"/>
<name>A0A5P5X584_VIBPH</name>
<accession>A0A5P5X584</accession>
<feature type="transmembrane region" description="Helical" evidence="1">
    <location>
        <begin position="284"/>
        <end position="304"/>
    </location>
</feature>
<evidence type="ECO:0000256" key="1">
    <source>
        <dbReference type="SAM" id="Phobius"/>
    </source>
</evidence>
<feature type="transmembrane region" description="Helical" evidence="1">
    <location>
        <begin position="181"/>
        <end position="205"/>
    </location>
</feature>
<evidence type="ECO:0000313" key="2">
    <source>
        <dbReference type="EMBL" id="QFF90398.1"/>
    </source>
</evidence>
<feature type="transmembrane region" description="Helical" evidence="1">
    <location>
        <begin position="255"/>
        <end position="272"/>
    </location>
</feature>
<dbReference type="AlphaFoldDB" id="A0A5P5X584"/>
<dbReference type="InterPro" id="IPR049458">
    <property type="entry name" value="EpsG-like"/>
</dbReference>
<dbReference type="Pfam" id="PF14897">
    <property type="entry name" value="EpsG"/>
    <property type="match status" value="1"/>
</dbReference>
<gene>
    <name evidence="2" type="primary">wzy</name>
</gene>
<organism evidence="2">
    <name type="scientific">Vibrio parahaemolyticus</name>
    <dbReference type="NCBI Taxonomy" id="670"/>
    <lineage>
        <taxon>Bacteria</taxon>
        <taxon>Pseudomonadati</taxon>
        <taxon>Pseudomonadota</taxon>
        <taxon>Gammaproteobacteria</taxon>
        <taxon>Vibrionales</taxon>
        <taxon>Vibrionaceae</taxon>
        <taxon>Vibrio</taxon>
    </lineage>
</organism>
<keyword evidence="1" id="KW-1133">Transmembrane helix</keyword>
<feature type="transmembrane region" description="Helical" evidence="1">
    <location>
        <begin position="142"/>
        <end position="169"/>
    </location>
</feature>
<dbReference type="EMBL" id="MK473645">
    <property type="protein sequence ID" value="QFF90398.1"/>
    <property type="molecule type" value="Genomic_DNA"/>
</dbReference>
<sequence>MFFEELKLPYYLLTVSFLFFMGVGSLLYKLTRKSELKAFVLIVVGLALCSISILYGWRYIAIGYGGIDASAYKIIFNKIDPESLYSILELRVEKGYGTLMWVVKSLGLPIHAFNFIFSFILTSIIFYVVILLPTTLFSLISVLLFSILYIDSFNISRMIIAIFILFVAAQKLKRLKYFQSFALSLLAASFQMVGGWGIVFILYTWAKGKIGNNFKFFLFYLISVVSAFLIVNVFKFILVFIGYGYYVVDEVSFSLLNYIFCAYLYFIYYFFISRDDTYHISTSSNIVFQLLPTMAFSLPLYMAVPIAYRFNYIYMLFFFFVIAEVLKWSTKKLKERKYAIFFIGFLPPLIYSFLKLYAYFERDVYSAQIWLLDRSLFFW</sequence>
<keyword evidence="1" id="KW-0812">Transmembrane</keyword>
<feature type="transmembrane region" description="Helical" evidence="1">
    <location>
        <begin position="338"/>
        <end position="360"/>
    </location>
</feature>
<dbReference type="RefSeq" id="WP_140114323.1">
    <property type="nucleotide sequence ID" value="NZ_CP150869.1"/>
</dbReference>
<feature type="transmembrane region" description="Helical" evidence="1">
    <location>
        <begin position="217"/>
        <end position="243"/>
    </location>
</feature>
<feature type="transmembrane region" description="Helical" evidence="1">
    <location>
        <begin position="110"/>
        <end position="130"/>
    </location>
</feature>
<keyword evidence="1" id="KW-0472">Membrane</keyword>
<feature type="transmembrane region" description="Helical" evidence="1">
    <location>
        <begin position="38"/>
        <end position="57"/>
    </location>
</feature>
<protein>
    <submittedName>
        <fullName evidence="2">Polysaccharide polymerase</fullName>
    </submittedName>
</protein>
<feature type="transmembrane region" description="Helical" evidence="1">
    <location>
        <begin position="12"/>
        <end position="31"/>
    </location>
</feature>